<dbReference type="Proteomes" id="UP000504637">
    <property type="component" value="Unplaced"/>
</dbReference>
<proteinExistence type="predicted"/>
<name>A0A6J3MFI3_9PEZI</name>
<protein>
    <submittedName>
        <fullName evidence="2">Uncharacterized protein</fullName>
    </submittedName>
</protein>
<organism evidence="2">
    <name type="scientific">Dissoconium aciculare CBS 342.82</name>
    <dbReference type="NCBI Taxonomy" id="1314786"/>
    <lineage>
        <taxon>Eukaryota</taxon>
        <taxon>Fungi</taxon>
        <taxon>Dikarya</taxon>
        <taxon>Ascomycota</taxon>
        <taxon>Pezizomycotina</taxon>
        <taxon>Dothideomycetes</taxon>
        <taxon>Dothideomycetidae</taxon>
        <taxon>Mycosphaerellales</taxon>
        <taxon>Dissoconiaceae</taxon>
        <taxon>Dissoconium</taxon>
    </lineage>
</organism>
<sequence>MSHTVELVIAAGGMWILLRRSATDDTAVPKIQHITSPLRRRAGRVGTISRWDGRTITDDVYFPRDGDSIHPHHISLPESRTSISHEQKPDFSATSPVGTIRICAALCAYPSVSIHGHDGPTPVGDGCAFGFCKCRVVDTTATRCNANIDHMCEHKRS</sequence>
<accession>A0A6J3MFI3</accession>
<dbReference type="AlphaFoldDB" id="A0A6J3MFI3"/>
<gene>
    <name evidence="2" type="ORF">K489DRAFT_367921</name>
</gene>
<keyword evidence="1" id="KW-1185">Reference proteome</keyword>
<reference evidence="2" key="2">
    <citation type="submission" date="2020-04" db="EMBL/GenBank/DDBJ databases">
        <authorList>
            <consortium name="NCBI Genome Project"/>
        </authorList>
    </citation>
    <scope>NUCLEOTIDE SEQUENCE</scope>
    <source>
        <strain evidence="2">CBS 342.82</strain>
    </source>
</reference>
<dbReference type="RefSeq" id="XP_033463771.1">
    <property type="nucleotide sequence ID" value="XM_033602902.1"/>
</dbReference>
<evidence type="ECO:0000313" key="1">
    <source>
        <dbReference type="Proteomes" id="UP000504637"/>
    </source>
</evidence>
<reference evidence="2" key="1">
    <citation type="submission" date="2020-01" db="EMBL/GenBank/DDBJ databases">
        <authorList>
            <consortium name="DOE Joint Genome Institute"/>
            <person name="Haridas S."/>
            <person name="Albert R."/>
            <person name="Binder M."/>
            <person name="Bloem J."/>
            <person name="Labutti K."/>
            <person name="Salamov A."/>
            <person name="Andreopoulos B."/>
            <person name="Baker S.E."/>
            <person name="Barry K."/>
            <person name="Bills G."/>
            <person name="Bluhm B.H."/>
            <person name="Cannon C."/>
            <person name="Castanera R."/>
            <person name="Culley D.E."/>
            <person name="Daum C."/>
            <person name="Ezra D."/>
            <person name="Gonzalez J.B."/>
            <person name="Henrissat B."/>
            <person name="Kuo A."/>
            <person name="Liang C."/>
            <person name="Lipzen A."/>
            <person name="Lutzoni F."/>
            <person name="Magnuson J."/>
            <person name="Mondo S."/>
            <person name="Nolan M."/>
            <person name="Ohm R."/>
            <person name="Pangilinan J."/>
            <person name="Park H.-J."/>
            <person name="Ramirez L."/>
            <person name="Alfaro M."/>
            <person name="Sun H."/>
            <person name="Tritt A."/>
            <person name="Yoshinaga Y."/>
            <person name="Zwiers L.-H."/>
            <person name="Turgeon B.G."/>
            <person name="Goodwin S.B."/>
            <person name="Spatafora J.W."/>
            <person name="Crous P.W."/>
            <person name="Grigoriev I.V."/>
        </authorList>
    </citation>
    <scope>NUCLEOTIDE SEQUENCE</scope>
    <source>
        <strain evidence="2">CBS 342.82</strain>
    </source>
</reference>
<reference evidence="2" key="3">
    <citation type="submission" date="2025-08" db="UniProtKB">
        <authorList>
            <consortium name="RefSeq"/>
        </authorList>
    </citation>
    <scope>IDENTIFICATION</scope>
    <source>
        <strain evidence="2">CBS 342.82</strain>
    </source>
</reference>
<dbReference type="GeneID" id="54360702"/>
<evidence type="ECO:0000313" key="2">
    <source>
        <dbReference type="RefSeq" id="XP_033463771.1"/>
    </source>
</evidence>